<dbReference type="InterPro" id="IPR050134">
    <property type="entry name" value="NAD-dep_sirtuin_deacylases"/>
</dbReference>
<feature type="binding site" evidence="4">
    <location>
        <position position="100"/>
    </location>
    <ligand>
        <name>NAD(+)</name>
        <dbReference type="ChEBI" id="CHEBI:57540"/>
    </ligand>
</feature>
<feature type="binding site" evidence="4 5">
    <location>
        <position position="145"/>
    </location>
    <ligand>
        <name>Zn(2+)</name>
        <dbReference type="ChEBI" id="CHEBI:29105"/>
    </ligand>
</feature>
<evidence type="ECO:0000256" key="1">
    <source>
        <dbReference type="ARBA" id="ARBA00022490"/>
    </source>
</evidence>
<dbReference type="InterPro" id="IPR029035">
    <property type="entry name" value="DHS-like_NAD/FAD-binding_dom"/>
</dbReference>
<dbReference type="GO" id="GO:0008270">
    <property type="term" value="F:zinc ion binding"/>
    <property type="evidence" value="ECO:0007669"/>
    <property type="project" value="UniProtKB-UniRule"/>
</dbReference>
<feature type="binding site" evidence="4">
    <location>
        <position position="100"/>
    </location>
    <ligand>
        <name>nicotinamide</name>
        <dbReference type="ChEBI" id="CHEBI:17154"/>
    </ligand>
</feature>
<feature type="binding site" evidence="4">
    <location>
        <position position="24"/>
    </location>
    <ligand>
        <name>NAD(+)</name>
        <dbReference type="ChEBI" id="CHEBI:57540"/>
    </ligand>
</feature>
<dbReference type="RefSeq" id="WP_122911785.1">
    <property type="nucleotide sequence ID" value="NZ_RHHT01000002.1"/>
</dbReference>
<feature type="binding site" evidence="4 5">
    <location>
        <position position="126"/>
    </location>
    <ligand>
        <name>Zn(2+)</name>
        <dbReference type="ChEBI" id="CHEBI:29105"/>
    </ligand>
</feature>
<evidence type="ECO:0000256" key="4">
    <source>
        <dbReference type="HAMAP-Rule" id="MF_01968"/>
    </source>
</evidence>
<feature type="binding site" evidence="4">
    <location>
        <position position="227"/>
    </location>
    <ligand>
        <name>NAD(+)</name>
        <dbReference type="ChEBI" id="CHEBI:57540"/>
    </ligand>
</feature>
<keyword evidence="2 4" id="KW-0808">Transferase</keyword>
<keyword evidence="4 5" id="KW-0479">Metal-binding</keyword>
<evidence type="ECO:0000256" key="5">
    <source>
        <dbReference type="PROSITE-ProRule" id="PRU00236"/>
    </source>
</evidence>
<dbReference type="PANTHER" id="PTHR11085:SF10">
    <property type="entry name" value="NAD-DEPENDENT PROTEIN DEACYLASE SIRTUIN-5, MITOCHONDRIAL-RELATED"/>
    <property type="match status" value="1"/>
</dbReference>
<dbReference type="Pfam" id="PF02146">
    <property type="entry name" value="SIR2"/>
    <property type="match status" value="1"/>
</dbReference>
<organism evidence="7 8">
    <name type="scientific">Brevibacillus panacihumi</name>
    <dbReference type="NCBI Taxonomy" id="497735"/>
    <lineage>
        <taxon>Bacteria</taxon>
        <taxon>Bacillati</taxon>
        <taxon>Bacillota</taxon>
        <taxon>Bacilli</taxon>
        <taxon>Bacillales</taxon>
        <taxon>Paenibacillaceae</taxon>
        <taxon>Brevibacillus</taxon>
    </lineage>
</organism>
<dbReference type="Gene3D" id="3.30.1600.10">
    <property type="entry name" value="SIR2/SIRT2 'Small Domain"/>
    <property type="match status" value="1"/>
</dbReference>
<dbReference type="EMBL" id="RHHT01000002">
    <property type="protein sequence ID" value="RNB86292.1"/>
    <property type="molecule type" value="Genomic_DNA"/>
</dbReference>
<evidence type="ECO:0000313" key="7">
    <source>
        <dbReference type="EMBL" id="RNB86292.1"/>
    </source>
</evidence>
<dbReference type="InterPro" id="IPR028628">
    <property type="entry name" value="Sirtuin_class_U"/>
</dbReference>
<evidence type="ECO:0000259" key="6">
    <source>
        <dbReference type="PROSITE" id="PS50305"/>
    </source>
</evidence>
<dbReference type="NCBIfam" id="NF001753">
    <property type="entry name" value="PRK00481.1-3"/>
    <property type="match status" value="1"/>
</dbReference>
<keyword evidence="4 5" id="KW-0862">Zinc</keyword>
<feature type="binding site" evidence="4">
    <location>
        <position position="115"/>
    </location>
    <ligand>
        <name>NAD(+)</name>
        <dbReference type="ChEBI" id="CHEBI:57540"/>
    </ligand>
</feature>
<name>A0A3M8DDX6_9BACL</name>
<feature type="binding site" evidence="4">
    <location>
        <position position="99"/>
    </location>
    <ligand>
        <name>NAD(+)</name>
        <dbReference type="ChEBI" id="CHEBI:57540"/>
    </ligand>
</feature>
<dbReference type="Gene3D" id="3.40.50.1220">
    <property type="entry name" value="TPP-binding domain"/>
    <property type="match status" value="1"/>
</dbReference>
<comment type="cofactor">
    <cofactor evidence="4">
        <name>Zn(2+)</name>
        <dbReference type="ChEBI" id="CHEBI:29105"/>
    </cofactor>
    <text evidence="4">Binds 1 zinc ion per subunit.</text>
</comment>
<feature type="binding site" evidence="4">
    <location>
        <position position="20"/>
    </location>
    <ligand>
        <name>NAD(+)</name>
        <dbReference type="ChEBI" id="CHEBI:57540"/>
    </ligand>
</feature>
<proteinExistence type="inferred from homology"/>
<feature type="binding site" evidence="4 5">
    <location>
        <position position="143"/>
    </location>
    <ligand>
        <name>Zn(2+)</name>
        <dbReference type="ChEBI" id="CHEBI:29105"/>
    </ligand>
</feature>
<feature type="binding site" evidence="4">
    <location>
        <position position="208"/>
    </location>
    <ligand>
        <name>NAD(+)</name>
        <dbReference type="ChEBI" id="CHEBI:57540"/>
    </ligand>
</feature>
<dbReference type="InterPro" id="IPR003000">
    <property type="entry name" value="Sirtuin"/>
</dbReference>
<feature type="binding site" evidence="4">
    <location>
        <position position="99"/>
    </location>
    <ligand>
        <name>nicotinamide</name>
        <dbReference type="ChEBI" id="CHEBI:17154"/>
    </ligand>
</feature>
<comment type="similarity">
    <text evidence="4">Belongs to the sirtuin family. Class U subfamily.</text>
</comment>
<dbReference type="PANTHER" id="PTHR11085">
    <property type="entry name" value="NAD-DEPENDENT PROTEIN DEACYLASE SIRTUIN-5, MITOCHONDRIAL-RELATED"/>
    <property type="match status" value="1"/>
</dbReference>
<comment type="function">
    <text evidence="4">NAD-dependent protein deacetylase which modulates the activities of several enzymes which are inactive in their acetylated form.</text>
</comment>
<dbReference type="AlphaFoldDB" id="A0A3M8DDX6"/>
<dbReference type="GO" id="GO:0070403">
    <property type="term" value="F:NAD+ binding"/>
    <property type="evidence" value="ECO:0007669"/>
    <property type="project" value="UniProtKB-UniRule"/>
</dbReference>
<feature type="binding site" evidence="4">
    <location>
        <position position="31"/>
    </location>
    <ligand>
        <name>nicotinamide</name>
        <dbReference type="ChEBI" id="CHEBI:17154"/>
    </ligand>
</feature>
<keyword evidence="3 4" id="KW-0520">NAD</keyword>
<dbReference type="GO" id="GO:0005737">
    <property type="term" value="C:cytoplasm"/>
    <property type="evidence" value="ECO:0007669"/>
    <property type="project" value="UniProtKB-SubCell"/>
</dbReference>
<comment type="subcellular location">
    <subcellularLocation>
        <location evidence="4">Cytoplasm</location>
    </subcellularLocation>
</comment>
<dbReference type="HAMAP" id="MF_01968">
    <property type="entry name" value="Sirtuin_ClassU"/>
    <property type="match status" value="1"/>
</dbReference>
<comment type="catalytic activity">
    <reaction evidence="4">
        <text>N(6)-acetyl-L-lysyl-[protein] + NAD(+) + H2O = 2''-O-acetyl-ADP-D-ribose + nicotinamide + L-lysyl-[protein]</text>
        <dbReference type="Rhea" id="RHEA:43636"/>
        <dbReference type="Rhea" id="RHEA-COMP:9752"/>
        <dbReference type="Rhea" id="RHEA-COMP:10731"/>
        <dbReference type="ChEBI" id="CHEBI:15377"/>
        <dbReference type="ChEBI" id="CHEBI:17154"/>
        <dbReference type="ChEBI" id="CHEBI:29969"/>
        <dbReference type="ChEBI" id="CHEBI:57540"/>
        <dbReference type="ChEBI" id="CHEBI:61930"/>
        <dbReference type="ChEBI" id="CHEBI:83767"/>
        <dbReference type="EC" id="2.3.1.286"/>
    </reaction>
</comment>
<reference evidence="7 8" key="1">
    <citation type="submission" date="2018-10" db="EMBL/GenBank/DDBJ databases">
        <title>Phylogenomics of Brevibacillus.</title>
        <authorList>
            <person name="Dunlap C."/>
        </authorList>
    </citation>
    <scope>NUCLEOTIDE SEQUENCE [LARGE SCALE GENOMIC DNA]</scope>
    <source>
        <strain evidence="7 8">JCM 15085</strain>
    </source>
</reference>
<dbReference type="EC" id="2.3.1.286" evidence="4"/>
<feature type="binding site" evidence="4">
    <location>
        <position position="183"/>
    </location>
    <ligand>
        <name>NAD(+)</name>
        <dbReference type="ChEBI" id="CHEBI:57540"/>
    </ligand>
</feature>
<keyword evidence="1 4" id="KW-0963">Cytoplasm</keyword>
<feature type="binding site" evidence="4">
    <location>
        <position position="32"/>
    </location>
    <ligand>
        <name>NAD(+)</name>
        <dbReference type="ChEBI" id="CHEBI:57540"/>
    </ligand>
</feature>
<sequence length="238" mass="26351">MDQLKEWLYEAKSAVVFSGAGMSTESGLPDFRSQNGLWQGKDPMQLASTQAMRNHREAFVDFYRKRIEGLLACEPHAGHECLAALEQAGKVRGIITQNVDGFHHRAGSKMVAQLHGTLETVHCTRCEQVYPSARYLQQDGTICSCGGFLRPSVVLFGESLPAMALEQAQEWSDQADLFLVLGSSLTVSPANWFPQYAKERGARLVIVNQEPTPLDAWADLVISDKRIGEVLAEVCRQI</sequence>
<dbReference type="SUPFAM" id="SSF52467">
    <property type="entry name" value="DHS-like NAD/FAD-binding domain"/>
    <property type="match status" value="1"/>
</dbReference>
<dbReference type="GO" id="GO:0017136">
    <property type="term" value="F:histone deacetylase activity, NAD-dependent"/>
    <property type="evidence" value="ECO:0007669"/>
    <property type="project" value="TreeGrafter"/>
</dbReference>
<protein>
    <recommendedName>
        <fullName evidence="4">NAD-dependent protein deacetylase</fullName>
        <ecNumber evidence="4">2.3.1.286</ecNumber>
    </recommendedName>
    <alternativeName>
        <fullName evidence="4">Regulatory protein SIR2 homolog</fullName>
    </alternativeName>
</protein>
<feature type="domain" description="Deacetylase sirtuin-type" evidence="6">
    <location>
        <begin position="1"/>
        <end position="238"/>
    </location>
</feature>
<feature type="active site" description="Proton acceptor" evidence="4 5">
    <location>
        <position position="115"/>
    </location>
</feature>
<dbReference type="InterPro" id="IPR026590">
    <property type="entry name" value="Ssirtuin_cat_dom"/>
</dbReference>
<feature type="binding site" evidence="4">
    <location>
        <position position="31"/>
    </location>
    <ligand>
        <name>NAD(+)</name>
        <dbReference type="ChEBI" id="CHEBI:57540"/>
    </ligand>
</feature>
<comment type="caution">
    <text evidence="7">The sequence shown here is derived from an EMBL/GenBank/DDBJ whole genome shotgun (WGS) entry which is preliminary data.</text>
</comment>
<feature type="binding site" evidence="4">
    <location>
        <position position="97"/>
    </location>
    <ligand>
        <name>NAD(+)</name>
        <dbReference type="ChEBI" id="CHEBI:57540"/>
    </ligand>
</feature>
<feature type="binding site" evidence="4">
    <location>
        <position position="184"/>
    </location>
    <ligand>
        <name>NAD(+)</name>
        <dbReference type="ChEBI" id="CHEBI:57540"/>
    </ligand>
</feature>
<comment type="caution">
    <text evidence="4">Lacks conserved residue(s) required for the propagation of feature annotation.</text>
</comment>
<dbReference type="InterPro" id="IPR026591">
    <property type="entry name" value="Sirtuin_cat_small_dom_sf"/>
</dbReference>
<evidence type="ECO:0000313" key="8">
    <source>
        <dbReference type="Proteomes" id="UP000281915"/>
    </source>
</evidence>
<gene>
    <name evidence="4" type="primary">cobB</name>
    <name evidence="7" type="ORF">EDM58_01715</name>
</gene>
<evidence type="ECO:0000256" key="3">
    <source>
        <dbReference type="ARBA" id="ARBA00023027"/>
    </source>
</evidence>
<feature type="binding site" evidence="4 5">
    <location>
        <position position="123"/>
    </location>
    <ligand>
        <name>Zn(2+)</name>
        <dbReference type="ChEBI" id="CHEBI:29105"/>
    </ligand>
</feature>
<evidence type="ECO:0000256" key="2">
    <source>
        <dbReference type="ARBA" id="ARBA00022679"/>
    </source>
</evidence>
<dbReference type="PROSITE" id="PS50305">
    <property type="entry name" value="SIRTUIN"/>
    <property type="match status" value="1"/>
</dbReference>
<accession>A0A3M8DDX6</accession>
<dbReference type="Proteomes" id="UP000281915">
    <property type="component" value="Unassembled WGS sequence"/>
</dbReference>